<dbReference type="KEGG" id="fpl:Ferp_1425"/>
<dbReference type="eggNOG" id="arCOG02916">
    <property type="taxonomic scope" value="Archaea"/>
</dbReference>
<reference evidence="5 6" key="2">
    <citation type="journal article" date="2011" name="Stand. Genomic Sci.">
        <title>Complete genome sequence of Ferroglobus placidus AEDII12DO.</title>
        <authorList>
            <person name="Anderson I."/>
            <person name="Risso C."/>
            <person name="Holmes D."/>
            <person name="Lucas S."/>
            <person name="Copeland A."/>
            <person name="Lapidus A."/>
            <person name="Cheng J.F."/>
            <person name="Bruce D."/>
            <person name="Goodwin L."/>
            <person name="Pitluck S."/>
            <person name="Saunders E."/>
            <person name="Brettin T."/>
            <person name="Detter J.C."/>
            <person name="Han C."/>
            <person name="Tapia R."/>
            <person name="Larimer F."/>
            <person name="Land M."/>
            <person name="Hauser L."/>
            <person name="Woyke T."/>
            <person name="Lovley D."/>
            <person name="Kyrpides N."/>
            <person name="Ivanova N."/>
        </authorList>
    </citation>
    <scope>NUCLEOTIDE SEQUENCE [LARGE SCALE GENOMIC DNA]</scope>
    <source>
        <strain evidence="6">DSM 10642 / AEDII12DO</strain>
    </source>
</reference>
<keyword evidence="2" id="KW-0472">Membrane</keyword>
<dbReference type="InterPro" id="IPR018765">
    <property type="entry name" value="DUF2341"/>
</dbReference>
<dbReference type="AlphaFoldDB" id="D3RYL3"/>
<proteinExistence type="inferred from homology"/>
<dbReference type="STRING" id="589924.Ferp_1425"/>
<dbReference type="PaxDb" id="589924-Ferp_1425"/>
<dbReference type="InterPro" id="IPR008964">
    <property type="entry name" value="Invasin/intimin_cell_adhesion"/>
</dbReference>
<reference evidence="6" key="1">
    <citation type="submission" date="2010-02" db="EMBL/GenBank/DDBJ databases">
        <title>Complete sequence of Ferroglobus placidus DSM 10642.</title>
        <authorList>
            <consortium name="US DOE Joint Genome Institute"/>
            <person name="Lucas S."/>
            <person name="Copeland A."/>
            <person name="Lapidus A."/>
            <person name="Cheng J.-F."/>
            <person name="Bruce D."/>
            <person name="Goodwin L."/>
            <person name="Pitluck S."/>
            <person name="Saunders E."/>
            <person name="Brettin T."/>
            <person name="Detter J.C."/>
            <person name="Han C."/>
            <person name="Tapia R."/>
            <person name="Larimer F."/>
            <person name="Land M."/>
            <person name="Hauser L."/>
            <person name="Kyrpides N."/>
            <person name="Ivanova N."/>
            <person name="Holmes D."/>
            <person name="Lovley D."/>
            <person name="Kyrpides N."/>
            <person name="Anderson I.J."/>
            <person name="Woyke T."/>
        </authorList>
    </citation>
    <scope>NUCLEOTIDE SEQUENCE [LARGE SCALE GENOMIC DNA]</scope>
    <source>
        <strain evidence="6">DSM 10642 / AEDII12DO</strain>
    </source>
</reference>
<evidence type="ECO:0000313" key="6">
    <source>
        <dbReference type="Proteomes" id="UP000002613"/>
    </source>
</evidence>
<protein>
    <recommendedName>
        <fullName evidence="7">DUF2341 domain-containing protein</fullName>
    </recommendedName>
</protein>
<organism evidence="5 6">
    <name type="scientific">Ferroglobus placidus (strain DSM 10642 / AEDII12DO)</name>
    <dbReference type="NCBI Taxonomy" id="589924"/>
    <lineage>
        <taxon>Archaea</taxon>
        <taxon>Methanobacteriati</taxon>
        <taxon>Methanobacteriota</taxon>
        <taxon>Archaeoglobi</taxon>
        <taxon>Archaeoglobales</taxon>
        <taxon>Archaeoglobaceae</taxon>
        <taxon>Ferroglobus</taxon>
    </lineage>
</organism>
<keyword evidence="2" id="KW-1133">Transmembrane helix</keyword>
<dbReference type="Gene3D" id="2.60.40.10">
    <property type="entry name" value="Immunoglobulins"/>
    <property type="match status" value="2"/>
</dbReference>
<evidence type="ECO:0000259" key="4">
    <source>
        <dbReference type="Pfam" id="PF10102"/>
    </source>
</evidence>
<dbReference type="OrthoDB" id="101984at2157"/>
<name>D3RYL3_FERPA</name>
<dbReference type="RefSeq" id="WP_012965919.1">
    <property type="nucleotide sequence ID" value="NC_013849.1"/>
</dbReference>
<evidence type="ECO:0008006" key="7">
    <source>
        <dbReference type="Google" id="ProtNLM"/>
    </source>
</evidence>
<feature type="domain" description="Big-1" evidence="3">
    <location>
        <begin position="264"/>
        <end position="339"/>
    </location>
</feature>
<comment type="similarity">
    <text evidence="1">Belongs to the intimin/invasin family.</text>
</comment>
<evidence type="ECO:0000256" key="2">
    <source>
        <dbReference type="SAM" id="Phobius"/>
    </source>
</evidence>
<dbReference type="Proteomes" id="UP000002613">
    <property type="component" value="Chromosome"/>
</dbReference>
<dbReference type="HOGENOM" id="CLU_370739_0_0_2"/>
<dbReference type="eggNOG" id="arCOG03512">
    <property type="taxonomic scope" value="Archaea"/>
</dbReference>
<dbReference type="InterPro" id="IPR003344">
    <property type="entry name" value="Big_1_dom"/>
</dbReference>
<sequence>MKEDALSPVVGFILIIQILIIFLTLVQTVFIPDHLKKIEADNVEKLRGEVEKFSALASSGERAYMLVTLPDYPEYLFLLTPEPAGSSIYAEEFNITLKYTEVLPNGTKVDVLKNLKSSRIYVRVENYYYPDVTFIFENGAIFQKQDKAIVAVGDQALINSEIKLTILKGNLSLAYNTPKEIAFQLVSTGGFVYGENISITFESVNPDFWRKYGSVSGNIVTINASSGVIRINVYAFEGESVSRKPYRLLKLNPFDEYTVAKGDVKEFGVILLDRFNNPVVGETVNVSVTGGIGTVDGLPSISKVTDSAGRVYVSFKATSSGEGTVTFEVGNLSASYSIKVVAPQVSGASLINVEWLNKANLESPWDAYLEGRRVLSVKVYDQDLQPIPDIDVKFVVTNSSVVELNATVARTNSSGIASVEAYPLANGTTKVYAFAGDAGDVLNLTIINVTRPPWVYPGWKYRVPIYVEELSGNDLIDYQILVTLDASFNWSHAKSDGSDIRFADKNGNPIPYWIESWNYGSSAKIWVKLNITANENKTIYMYYGNASATSESDGDNVFDFFDDFTTTNLNTSKWTVVDQIPSIQHSILILTGGDSIDAIKTLKSFSPPIAIHYYLAPSETSGDWDTGIGFGKSRNNMLRFTDDTISSWRNYLTIHYKGWWSDTIEIQTPRSDYTTFHEYQVIVTNSGSIFKDLTDERGNPSQYSLNNGNIWLVSDNDNSGNQGLFDWIFVRKYVNPEPKVTIGQEEKY</sequence>
<dbReference type="Pfam" id="PF10102">
    <property type="entry name" value="DUF2341"/>
    <property type="match status" value="1"/>
</dbReference>
<dbReference type="InterPro" id="IPR013783">
    <property type="entry name" value="Ig-like_fold"/>
</dbReference>
<keyword evidence="6" id="KW-1185">Reference proteome</keyword>
<dbReference type="GeneID" id="8778944"/>
<evidence type="ECO:0000256" key="1">
    <source>
        <dbReference type="ARBA" id="ARBA00010116"/>
    </source>
</evidence>
<evidence type="ECO:0000313" key="5">
    <source>
        <dbReference type="EMBL" id="ADC65576.1"/>
    </source>
</evidence>
<accession>D3RYL3</accession>
<feature type="transmembrane region" description="Helical" evidence="2">
    <location>
        <begin position="9"/>
        <end position="30"/>
    </location>
</feature>
<dbReference type="SUPFAM" id="SSF49373">
    <property type="entry name" value="Invasin/intimin cell-adhesion fragments"/>
    <property type="match status" value="2"/>
</dbReference>
<keyword evidence="2" id="KW-0812">Transmembrane</keyword>
<gene>
    <name evidence="5" type="ordered locus">Ferp_1425</name>
</gene>
<feature type="domain" description="DUF2341" evidence="4">
    <location>
        <begin position="496"/>
        <end position="576"/>
    </location>
</feature>
<evidence type="ECO:0000259" key="3">
    <source>
        <dbReference type="Pfam" id="PF02369"/>
    </source>
</evidence>
<dbReference type="Pfam" id="PF02369">
    <property type="entry name" value="Big_1"/>
    <property type="match status" value="1"/>
</dbReference>
<dbReference type="EMBL" id="CP001899">
    <property type="protein sequence ID" value="ADC65576.1"/>
    <property type="molecule type" value="Genomic_DNA"/>
</dbReference>